<evidence type="ECO:0000259" key="9">
    <source>
        <dbReference type="PROSITE" id="PS50112"/>
    </source>
</evidence>
<dbReference type="CDD" id="cd00130">
    <property type="entry name" value="PAS"/>
    <property type="match status" value="1"/>
</dbReference>
<evidence type="ECO:0000313" key="12">
    <source>
        <dbReference type="Proteomes" id="UP000471190"/>
    </source>
</evidence>
<dbReference type="PROSITE" id="PS50112">
    <property type="entry name" value="PAS"/>
    <property type="match status" value="1"/>
</dbReference>
<dbReference type="Pfam" id="PF00989">
    <property type="entry name" value="PAS"/>
    <property type="match status" value="1"/>
</dbReference>
<keyword evidence="5" id="KW-0808">Transferase</keyword>
<evidence type="ECO:0000313" key="11">
    <source>
        <dbReference type="EMBL" id="NEV13426.1"/>
    </source>
</evidence>
<dbReference type="NCBIfam" id="TIGR00229">
    <property type="entry name" value="sensory_box"/>
    <property type="match status" value="1"/>
</dbReference>
<reference evidence="10 13" key="2">
    <citation type="submission" date="2020-08" db="EMBL/GenBank/DDBJ databases">
        <title>Genomic Encyclopedia of Type Strains, Phase IV (KMG-V): Genome sequencing to study the core and pangenomes of soil and plant-associated prokaryotes.</title>
        <authorList>
            <person name="Whitman W."/>
        </authorList>
    </citation>
    <scope>NUCLEOTIDE SEQUENCE [LARGE SCALE GENOMIC DNA]</scope>
    <source>
        <strain evidence="10 13">SEMIA 4059</strain>
    </source>
</reference>
<evidence type="ECO:0000256" key="5">
    <source>
        <dbReference type="ARBA" id="ARBA00022679"/>
    </source>
</evidence>
<keyword evidence="6" id="KW-0547">Nucleotide-binding</keyword>
<protein>
    <recommendedName>
        <fullName evidence="3">Blue-light-activated histidine kinase</fullName>
        <ecNumber evidence="2">2.7.13.3</ecNumber>
    </recommendedName>
</protein>
<dbReference type="GO" id="GO:0004673">
    <property type="term" value="F:protein histidine kinase activity"/>
    <property type="evidence" value="ECO:0007669"/>
    <property type="project" value="UniProtKB-EC"/>
</dbReference>
<reference evidence="11 12" key="1">
    <citation type="submission" date="2020-02" db="EMBL/GenBank/DDBJ databases">
        <title>Draft genome sequence of Rhizobium tropici.</title>
        <authorList>
            <person name="Khayi S."/>
            <person name="Jemo M."/>
        </authorList>
    </citation>
    <scope>NUCLEOTIDE SEQUENCE [LARGE SCALE GENOMIC DNA]</scope>
    <source>
        <strain evidence="11 12">A12</strain>
    </source>
</reference>
<comment type="caution">
    <text evidence="11">The sequence shown here is derived from an EMBL/GenBank/DDBJ whole genome shotgun (WGS) entry which is preliminary data.</text>
</comment>
<dbReference type="InterPro" id="IPR013767">
    <property type="entry name" value="PAS_fold"/>
</dbReference>
<dbReference type="AlphaFoldDB" id="A0A6P1CAQ0"/>
<keyword evidence="13" id="KW-1185">Reference proteome</keyword>
<dbReference type="InterPro" id="IPR011102">
    <property type="entry name" value="Sig_transdc_His_kinase_HWE"/>
</dbReference>
<name>A0A6P1CAQ0_RHITR</name>
<dbReference type="SMART" id="SM00911">
    <property type="entry name" value="HWE_HK"/>
    <property type="match status" value="1"/>
</dbReference>
<evidence type="ECO:0000313" key="13">
    <source>
        <dbReference type="Proteomes" id="UP000526625"/>
    </source>
</evidence>
<dbReference type="GO" id="GO:0005524">
    <property type="term" value="F:ATP binding"/>
    <property type="evidence" value="ECO:0007669"/>
    <property type="project" value="UniProtKB-KW"/>
</dbReference>
<dbReference type="EC" id="2.7.13.3" evidence="2"/>
<accession>A0A6P1CAQ0</accession>
<dbReference type="Proteomes" id="UP000526625">
    <property type="component" value="Unassembled WGS sequence"/>
</dbReference>
<dbReference type="EMBL" id="JACHBF010000006">
    <property type="protein sequence ID" value="MBB6492061.1"/>
    <property type="molecule type" value="Genomic_DNA"/>
</dbReference>
<dbReference type="EMBL" id="JAADZA010000026">
    <property type="protein sequence ID" value="NEV13426.1"/>
    <property type="molecule type" value="Genomic_DNA"/>
</dbReference>
<evidence type="ECO:0000256" key="2">
    <source>
        <dbReference type="ARBA" id="ARBA00012438"/>
    </source>
</evidence>
<keyword evidence="8" id="KW-0067">ATP-binding</keyword>
<dbReference type="SUPFAM" id="SSF55785">
    <property type="entry name" value="PYP-like sensor domain (PAS domain)"/>
    <property type="match status" value="1"/>
</dbReference>
<comment type="catalytic activity">
    <reaction evidence="1">
        <text>ATP + protein L-histidine = ADP + protein N-phospho-L-histidine.</text>
        <dbReference type="EC" id="2.7.13.3"/>
    </reaction>
</comment>
<feature type="domain" description="PAS" evidence="9">
    <location>
        <begin position="20"/>
        <end position="61"/>
    </location>
</feature>
<evidence type="ECO:0000313" key="10">
    <source>
        <dbReference type="EMBL" id="MBB6492061.1"/>
    </source>
</evidence>
<dbReference type="Proteomes" id="UP000471190">
    <property type="component" value="Unassembled WGS sequence"/>
</dbReference>
<dbReference type="PANTHER" id="PTHR41523:SF7">
    <property type="entry name" value="HISTIDINE KINASE"/>
    <property type="match status" value="1"/>
</dbReference>
<keyword evidence="4" id="KW-0597">Phosphoprotein</keyword>
<evidence type="ECO:0000256" key="4">
    <source>
        <dbReference type="ARBA" id="ARBA00022553"/>
    </source>
</evidence>
<evidence type="ECO:0000256" key="7">
    <source>
        <dbReference type="ARBA" id="ARBA00022777"/>
    </source>
</evidence>
<gene>
    <name evidence="10" type="ORF">GGD45_002467</name>
    <name evidence="11" type="ORF">GXW80_20770</name>
</gene>
<organism evidence="11 12">
    <name type="scientific">Rhizobium tropici</name>
    <dbReference type="NCBI Taxonomy" id="398"/>
    <lineage>
        <taxon>Bacteria</taxon>
        <taxon>Pseudomonadati</taxon>
        <taxon>Pseudomonadota</taxon>
        <taxon>Alphaproteobacteria</taxon>
        <taxon>Hyphomicrobiales</taxon>
        <taxon>Rhizobiaceae</taxon>
        <taxon>Rhizobium/Agrobacterium group</taxon>
        <taxon>Rhizobium</taxon>
    </lineage>
</organism>
<sequence length="328" mass="36876">MMLEDLYRLLRSGHVQAQGVVDTMTQAIIVLDQNLCVSTANNAFLKTFSLERDDILGESFFDLGNGQWDIAELRQLIAAVIPKAAAVIGYEVVHDFPTIGRRTFLVDARRLVHPDDNSTHILVLFDDVTERQRHDAEKDFIVSETRHRMRNLFAIVRSLAMHMDAEDLTGIDYRDRFLGRLEVTLHAQEIAAINEASDFKTLMRQSVGEPGMDRLLCEGPVVQVPGSEIVPVSMMFHELATNALKYGALSVPDGKLHVQWSLEDGPRSRLYLVCHWRETGGPEVVPPKRRGYGTELIEGTSRHLGGTVELNFDPKGLAAIIKLPWKRL</sequence>
<evidence type="ECO:0000256" key="3">
    <source>
        <dbReference type="ARBA" id="ARBA00021740"/>
    </source>
</evidence>
<dbReference type="InterPro" id="IPR036890">
    <property type="entry name" value="HATPase_C_sf"/>
</dbReference>
<evidence type="ECO:0000256" key="1">
    <source>
        <dbReference type="ARBA" id="ARBA00000085"/>
    </source>
</evidence>
<dbReference type="RefSeq" id="WP_015343567.1">
    <property type="nucleotide sequence ID" value="NZ_JAADZA010000026.1"/>
</dbReference>
<dbReference type="PANTHER" id="PTHR41523">
    <property type="entry name" value="TWO-COMPONENT SYSTEM SENSOR PROTEIN"/>
    <property type="match status" value="1"/>
</dbReference>
<keyword evidence="7" id="KW-0418">Kinase</keyword>
<proteinExistence type="predicted"/>
<evidence type="ECO:0000256" key="8">
    <source>
        <dbReference type="ARBA" id="ARBA00022840"/>
    </source>
</evidence>
<dbReference type="GO" id="GO:0006355">
    <property type="term" value="P:regulation of DNA-templated transcription"/>
    <property type="evidence" value="ECO:0007669"/>
    <property type="project" value="InterPro"/>
</dbReference>
<dbReference type="Gene3D" id="3.30.450.20">
    <property type="entry name" value="PAS domain"/>
    <property type="match status" value="1"/>
</dbReference>
<dbReference type="Gene3D" id="3.30.565.10">
    <property type="entry name" value="Histidine kinase-like ATPase, C-terminal domain"/>
    <property type="match status" value="1"/>
</dbReference>
<dbReference type="InterPro" id="IPR035965">
    <property type="entry name" value="PAS-like_dom_sf"/>
</dbReference>
<evidence type="ECO:0000256" key="6">
    <source>
        <dbReference type="ARBA" id="ARBA00022741"/>
    </source>
</evidence>
<dbReference type="InterPro" id="IPR000014">
    <property type="entry name" value="PAS"/>
</dbReference>